<proteinExistence type="predicted"/>
<dbReference type="Proteomes" id="UP001519535">
    <property type="component" value="Unassembled WGS sequence"/>
</dbReference>
<keyword evidence="4" id="KW-1185">Reference proteome</keyword>
<evidence type="ECO:0000313" key="3">
    <source>
        <dbReference type="EMBL" id="MBS9535761.1"/>
    </source>
</evidence>
<evidence type="ECO:0000256" key="1">
    <source>
        <dbReference type="SAM" id="Phobius"/>
    </source>
</evidence>
<keyword evidence="1" id="KW-1133">Transmembrane helix</keyword>
<keyword evidence="1" id="KW-0812">Transmembrane</keyword>
<evidence type="ECO:0000259" key="2">
    <source>
        <dbReference type="Pfam" id="PF14230"/>
    </source>
</evidence>
<dbReference type="InterPro" id="IPR025637">
    <property type="entry name" value="DUF4333"/>
</dbReference>
<dbReference type="Pfam" id="PF14230">
    <property type="entry name" value="DUF4333"/>
    <property type="match status" value="1"/>
</dbReference>
<gene>
    <name evidence="3" type="ORF">KIH27_19425</name>
</gene>
<keyword evidence="1" id="KW-0472">Membrane</keyword>
<sequence>MHTAPPPRHPPQRPAPAAAVAEAPAPVRNTARNLLIGVTVVLFAVAGVLLVVLLGDLGGGGAELDVTAAQRGVRAVLLDPINGYGRDDVSAVRCNDGRNPVVRSGSGFTCTVTVDGAVRRVAVVFTDDAGTYEVDRPR</sequence>
<feature type="domain" description="DUF4333" evidence="2">
    <location>
        <begin position="53"/>
        <end position="130"/>
    </location>
</feature>
<evidence type="ECO:0000313" key="4">
    <source>
        <dbReference type="Proteomes" id="UP001519535"/>
    </source>
</evidence>
<protein>
    <submittedName>
        <fullName evidence="3">DUF4333 domain-containing protein</fullName>
    </submittedName>
</protein>
<accession>A0ABS5RQG5</accession>
<comment type="caution">
    <text evidence="3">The sequence shown here is derived from an EMBL/GenBank/DDBJ whole genome shotgun (WGS) entry which is preliminary data.</text>
</comment>
<name>A0ABS5RQG5_9MYCO</name>
<feature type="transmembrane region" description="Helical" evidence="1">
    <location>
        <begin position="34"/>
        <end position="54"/>
    </location>
</feature>
<dbReference type="EMBL" id="JAHCLR010000058">
    <property type="protein sequence ID" value="MBS9535761.1"/>
    <property type="molecule type" value="Genomic_DNA"/>
</dbReference>
<reference evidence="3 4" key="1">
    <citation type="submission" date="2021-05" db="EMBL/GenBank/DDBJ databases">
        <title>Mycobacterium acidophilum sp. nov., an extremely acid-tolerant member of the genus Mycobacterium.</title>
        <authorList>
            <person name="Xia J."/>
        </authorList>
    </citation>
    <scope>NUCLEOTIDE SEQUENCE [LARGE SCALE GENOMIC DNA]</scope>
    <source>
        <strain evidence="3 4">M1</strain>
    </source>
</reference>
<organism evidence="3 4">
    <name type="scientific">Mycolicibacter acidiphilus</name>
    <dbReference type="NCBI Taxonomy" id="2835306"/>
    <lineage>
        <taxon>Bacteria</taxon>
        <taxon>Bacillati</taxon>
        <taxon>Actinomycetota</taxon>
        <taxon>Actinomycetes</taxon>
        <taxon>Mycobacteriales</taxon>
        <taxon>Mycobacteriaceae</taxon>
        <taxon>Mycolicibacter</taxon>
    </lineage>
</organism>